<proteinExistence type="predicted"/>
<evidence type="ECO:0000313" key="2">
    <source>
        <dbReference type="EMBL" id="QPG74167.1"/>
    </source>
</evidence>
<evidence type="ECO:0000256" key="1">
    <source>
        <dbReference type="SAM" id="MobiDB-lite"/>
    </source>
</evidence>
<dbReference type="AlphaFoldDB" id="A0A875RU41"/>
<feature type="compositionally biased region" description="Low complexity" evidence="1">
    <location>
        <begin position="503"/>
        <end position="517"/>
    </location>
</feature>
<dbReference type="KEGG" id="bnn:FOA43_001491"/>
<feature type="region of interest" description="Disordered" evidence="1">
    <location>
        <begin position="420"/>
        <end position="443"/>
    </location>
</feature>
<feature type="region of interest" description="Disordered" evidence="1">
    <location>
        <begin position="585"/>
        <end position="649"/>
    </location>
</feature>
<protein>
    <recommendedName>
        <fullName evidence="4">Protein SCD5</fullName>
    </recommendedName>
</protein>
<evidence type="ECO:0000313" key="3">
    <source>
        <dbReference type="Proteomes" id="UP000662931"/>
    </source>
</evidence>
<feature type="compositionally biased region" description="Low complexity" evidence="1">
    <location>
        <begin position="466"/>
        <end position="485"/>
    </location>
</feature>
<keyword evidence="3" id="KW-1185">Reference proteome</keyword>
<feature type="compositionally biased region" description="Polar residues" evidence="1">
    <location>
        <begin position="585"/>
        <end position="607"/>
    </location>
</feature>
<evidence type="ECO:0008006" key="4">
    <source>
        <dbReference type="Google" id="ProtNLM"/>
    </source>
</evidence>
<dbReference type="EMBL" id="CP064812">
    <property type="protein sequence ID" value="QPG74167.1"/>
    <property type="molecule type" value="Genomic_DNA"/>
</dbReference>
<dbReference type="GeneID" id="62194892"/>
<feature type="compositionally biased region" description="Pro residues" evidence="1">
    <location>
        <begin position="486"/>
        <end position="502"/>
    </location>
</feature>
<gene>
    <name evidence="2" type="ORF">FOA43_001491</name>
</gene>
<feature type="region of interest" description="Disordered" evidence="1">
    <location>
        <begin position="459"/>
        <end position="525"/>
    </location>
</feature>
<dbReference type="OrthoDB" id="2553626at2759"/>
<organism evidence="2 3">
    <name type="scientific">Eeniella nana</name>
    <name type="common">Yeast</name>
    <name type="synonym">Brettanomyces nanus</name>
    <dbReference type="NCBI Taxonomy" id="13502"/>
    <lineage>
        <taxon>Eukaryota</taxon>
        <taxon>Fungi</taxon>
        <taxon>Dikarya</taxon>
        <taxon>Ascomycota</taxon>
        <taxon>Saccharomycotina</taxon>
        <taxon>Pichiomycetes</taxon>
        <taxon>Pichiales</taxon>
        <taxon>Pichiaceae</taxon>
        <taxon>Brettanomyces</taxon>
    </lineage>
</organism>
<accession>A0A875RU41</accession>
<dbReference type="RefSeq" id="XP_038777732.1">
    <property type="nucleotide sequence ID" value="XM_038921804.1"/>
</dbReference>
<dbReference type="Proteomes" id="UP000662931">
    <property type="component" value="Chromosome 1"/>
</dbReference>
<feature type="compositionally biased region" description="Polar residues" evidence="1">
    <location>
        <begin position="420"/>
        <end position="438"/>
    </location>
</feature>
<feature type="compositionally biased region" description="Polar residues" evidence="1">
    <location>
        <begin position="624"/>
        <end position="649"/>
    </location>
</feature>
<sequence>MSDNPQFDWYKIPGLNENTGVIENSKQANGIGQNQDKSTALNDLFNKLRLSRTDRAFHSDDSIAILHSNQQTANGIPSILSSTAVNEDGRRGGEDSNGDIINGNVQTTLNEPQDSIDDGIPLSLAAHQLSRQEVKTYLRWYDYIESRKRKSKGSKSVTVDDVFQFLSNFGIDEDVRSSLRVMFARWASSLSIGRFFALLRLLAHALNGDPIVRSMIREACGVPKPVSIMARKRQGDEEDDDIDNDSRGNNGNEETGEQSKEYDSKLDLDSFTQFILTGERPSLPVISYDSYHGKKKHHLSKKVKFSDEVICQPAPQYERRQGAAIIADEQTDRTENNSMNYQLPMETLLKRLQKQKDDLNSSSVDDEDLKEMEKSIDRFRNVKVDSMLIGGVSATVPSIAVDAGDGSVPIMQPLAPNLTGSVSKSMRTRVTPQFSQPEQLLPGTDRAYQFLESALTGKNDTEPFISPSIRPSIRPSTRPSVSTRLSPPPPPPPRRMSSPPQPVSLSVPQPQLRRPSSPSLPPKPLLNAQQRQQFISTVNGAPQIPQSVRMPQLPYMNSSDNLKPQLQSIQGQLMQSFQPQVQFNSQGDGFNFASQRSQSFQGPQSLQVPHGLQVPQGPHDLPNRRSSLNSSGIMGPRVSQNGNTNGMWQ</sequence>
<name>A0A875RU41_EENNA</name>
<reference evidence="2" key="1">
    <citation type="submission" date="2020-10" db="EMBL/GenBank/DDBJ databases">
        <authorList>
            <person name="Roach M.J.R."/>
        </authorList>
    </citation>
    <scope>NUCLEOTIDE SEQUENCE</scope>
    <source>
        <strain evidence="2">CBS 1945</strain>
    </source>
</reference>
<feature type="region of interest" description="Disordered" evidence="1">
    <location>
        <begin position="227"/>
        <end position="263"/>
    </location>
</feature>